<dbReference type="GO" id="GO:0016791">
    <property type="term" value="F:phosphatase activity"/>
    <property type="evidence" value="ECO:0007669"/>
    <property type="project" value="TreeGrafter"/>
</dbReference>
<gene>
    <name evidence="1" type="ORF">FDO65_12130</name>
</gene>
<reference evidence="1 2" key="1">
    <citation type="submission" date="2019-05" db="EMBL/GenBank/DDBJ databases">
        <title>Nakamurella sp. N5BH11, whole genome shotgun sequence.</title>
        <authorList>
            <person name="Tuo L."/>
        </authorList>
    </citation>
    <scope>NUCLEOTIDE SEQUENCE [LARGE SCALE GENOMIC DNA]</scope>
    <source>
        <strain evidence="1 2">N5BH11</strain>
    </source>
</reference>
<dbReference type="RefSeq" id="WP_137449985.1">
    <property type="nucleotide sequence ID" value="NZ_SZZH01000003.1"/>
</dbReference>
<dbReference type="InterPro" id="IPR023214">
    <property type="entry name" value="HAD_sf"/>
</dbReference>
<dbReference type="Pfam" id="PF08282">
    <property type="entry name" value="Hydrolase_3"/>
    <property type="match status" value="1"/>
</dbReference>
<accession>A0A4U6QEA3</accession>
<dbReference type="Gene3D" id="3.40.50.1000">
    <property type="entry name" value="HAD superfamily/HAD-like"/>
    <property type="match status" value="1"/>
</dbReference>
<dbReference type="SUPFAM" id="SSF56784">
    <property type="entry name" value="HAD-like"/>
    <property type="match status" value="1"/>
</dbReference>
<dbReference type="AlphaFoldDB" id="A0A4U6QEA3"/>
<sequence>MPSAPSTTDRRLIFLDFDGTLAEHGVIPPGHRETVRAARAAGHRIFLCTGRPWSMVTPDVRAQFDGIVAAAGGYVVIDGQVLLDLRYPDDLAAKALAWLDRHDSAYLLEAPDALYGPPGIDRRVVEIMTRPGQPRDERHQDTSDDILSVLRMQDDLSGVSFGKITCFDSQRSMAELCEHLGPEVLLLPTSVPDLGEASGELQLTAVHKAVGMGVVVDHLGATVDEVIAAGDGRNDQEMLEYAGVAIAVAGSNPDLLAVADHVMPGPRDDGLTVVFTELGLLAPAAQTGP</sequence>
<evidence type="ECO:0000313" key="2">
    <source>
        <dbReference type="Proteomes" id="UP000306985"/>
    </source>
</evidence>
<proteinExistence type="predicted"/>
<dbReference type="GO" id="GO:0000287">
    <property type="term" value="F:magnesium ion binding"/>
    <property type="evidence" value="ECO:0007669"/>
    <property type="project" value="TreeGrafter"/>
</dbReference>
<dbReference type="OrthoDB" id="3180855at2"/>
<name>A0A4U6QEA3_9ACTN</name>
<dbReference type="PANTHER" id="PTHR10000:SF25">
    <property type="entry name" value="PHOSPHATASE YKRA-RELATED"/>
    <property type="match status" value="1"/>
</dbReference>
<dbReference type="InterPro" id="IPR036412">
    <property type="entry name" value="HAD-like_sf"/>
</dbReference>
<protein>
    <submittedName>
        <fullName evidence="1">HAD family phosphatase</fullName>
    </submittedName>
</protein>
<dbReference type="EMBL" id="SZZH01000003">
    <property type="protein sequence ID" value="TKV58322.1"/>
    <property type="molecule type" value="Genomic_DNA"/>
</dbReference>
<comment type="caution">
    <text evidence="1">The sequence shown here is derived from an EMBL/GenBank/DDBJ whole genome shotgun (WGS) entry which is preliminary data.</text>
</comment>
<evidence type="ECO:0000313" key="1">
    <source>
        <dbReference type="EMBL" id="TKV58322.1"/>
    </source>
</evidence>
<dbReference type="Proteomes" id="UP000306985">
    <property type="component" value="Unassembled WGS sequence"/>
</dbReference>
<keyword evidence="2" id="KW-1185">Reference proteome</keyword>
<dbReference type="Gene3D" id="3.30.1240.10">
    <property type="match status" value="1"/>
</dbReference>
<dbReference type="GO" id="GO:0005829">
    <property type="term" value="C:cytosol"/>
    <property type="evidence" value="ECO:0007669"/>
    <property type="project" value="TreeGrafter"/>
</dbReference>
<organism evidence="1 2">
    <name type="scientific">Nakamurella flava</name>
    <dbReference type="NCBI Taxonomy" id="2576308"/>
    <lineage>
        <taxon>Bacteria</taxon>
        <taxon>Bacillati</taxon>
        <taxon>Actinomycetota</taxon>
        <taxon>Actinomycetes</taxon>
        <taxon>Nakamurellales</taxon>
        <taxon>Nakamurellaceae</taxon>
        <taxon>Nakamurella</taxon>
    </lineage>
</organism>
<dbReference type="PANTHER" id="PTHR10000">
    <property type="entry name" value="PHOSPHOSERINE PHOSPHATASE"/>
    <property type="match status" value="1"/>
</dbReference>